<accession>A0ABS3AP38</accession>
<evidence type="ECO:0000256" key="6">
    <source>
        <dbReference type="RuleBase" id="RU003477"/>
    </source>
</evidence>
<dbReference type="GO" id="GO:0005840">
    <property type="term" value="C:ribosome"/>
    <property type="evidence" value="ECO:0007669"/>
    <property type="project" value="UniProtKB-KW"/>
</dbReference>
<comment type="subunit">
    <text evidence="5">Part of the 50S ribosomal subunit.</text>
</comment>
<keyword evidence="5" id="KW-0694">RNA-binding</keyword>
<dbReference type="EMBL" id="JAFIUH010000008">
    <property type="protein sequence ID" value="MBN4059621.1"/>
    <property type="molecule type" value="Genomic_DNA"/>
</dbReference>
<dbReference type="Pfam" id="PF00467">
    <property type="entry name" value="KOW"/>
    <property type="match status" value="1"/>
</dbReference>
<dbReference type="InterPro" id="IPR005824">
    <property type="entry name" value="KOW"/>
</dbReference>
<dbReference type="PANTHER" id="PTHR12903">
    <property type="entry name" value="MITOCHONDRIAL RIBOSOMAL PROTEIN L24"/>
    <property type="match status" value="1"/>
</dbReference>
<evidence type="ECO:0000256" key="1">
    <source>
        <dbReference type="ARBA" id="ARBA00010618"/>
    </source>
</evidence>
<name>A0ABS3AP38_9ACTN</name>
<dbReference type="Pfam" id="PF17136">
    <property type="entry name" value="ribosomal_L24"/>
    <property type="match status" value="1"/>
</dbReference>
<evidence type="ECO:0000313" key="9">
    <source>
        <dbReference type="Proteomes" id="UP000724964"/>
    </source>
</evidence>
<dbReference type="CDD" id="cd06089">
    <property type="entry name" value="KOW_RPL26"/>
    <property type="match status" value="1"/>
</dbReference>
<evidence type="ECO:0000259" key="7">
    <source>
        <dbReference type="SMART" id="SM00739"/>
    </source>
</evidence>
<dbReference type="InterPro" id="IPR041988">
    <property type="entry name" value="Ribosomal_uL24_KOW"/>
</dbReference>
<dbReference type="SUPFAM" id="SSF50104">
    <property type="entry name" value="Translation proteins SH3-like domain"/>
    <property type="match status" value="1"/>
</dbReference>
<keyword evidence="5" id="KW-0699">rRNA-binding</keyword>
<dbReference type="Gene3D" id="2.30.30.30">
    <property type="match status" value="1"/>
</dbReference>
<dbReference type="InterPro" id="IPR057264">
    <property type="entry name" value="Ribosomal_uL24_C"/>
</dbReference>
<evidence type="ECO:0000256" key="4">
    <source>
        <dbReference type="ARBA" id="ARBA00035206"/>
    </source>
</evidence>
<dbReference type="InterPro" id="IPR008991">
    <property type="entry name" value="Translation_prot_SH3-like_sf"/>
</dbReference>
<proteinExistence type="inferred from homology"/>
<evidence type="ECO:0000313" key="8">
    <source>
        <dbReference type="EMBL" id="MBN4059621.1"/>
    </source>
</evidence>
<dbReference type="SMART" id="SM00739">
    <property type="entry name" value="KOW"/>
    <property type="match status" value="1"/>
</dbReference>
<evidence type="ECO:0000256" key="2">
    <source>
        <dbReference type="ARBA" id="ARBA00022980"/>
    </source>
</evidence>
<comment type="function">
    <text evidence="5">One of the proteins that surrounds the polypeptide exit tunnel on the outside of the subunit.</text>
</comment>
<dbReference type="HAMAP" id="MF_01326_B">
    <property type="entry name" value="Ribosomal_uL24_B"/>
    <property type="match status" value="1"/>
</dbReference>
<keyword evidence="9" id="KW-1185">Reference proteome</keyword>
<comment type="caution">
    <text evidence="8">The sequence shown here is derived from an EMBL/GenBank/DDBJ whole genome shotgun (WGS) entry which is preliminary data.</text>
</comment>
<protein>
    <recommendedName>
        <fullName evidence="4 5">Large ribosomal subunit protein uL24</fullName>
    </recommendedName>
</protein>
<feature type="domain" description="KOW" evidence="7">
    <location>
        <begin position="2"/>
        <end position="29"/>
    </location>
</feature>
<comment type="function">
    <text evidence="5">One of two assembly initiator proteins, it binds directly to the 5'-end of the 23S rRNA, where it nucleates assembly of the 50S subunit.</text>
</comment>
<dbReference type="PROSITE" id="PS01108">
    <property type="entry name" value="RIBOSOMAL_L24"/>
    <property type="match status" value="1"/>
</dbReference>
<sequence>MKIKKGDQVQVLTGKDRGAQGNVVSVDIAKNKVLVEGVNIAKRHTKPTQADQQGGIVEKIMPLDVSNVAVLCPKTGEPGRVGYRIEGKNKIRFHKASGEELP</sequence>
<comment type="similarity">
    <text evidence="1 5 6">Belongs to the universal ribosomal protein uL24 family.</text>
</comment>
<reference evidence="8" key="1">
    <citation type="submission" date="2021-02" db="EMBL/GenBank/DDBJ databases">
        <title>Activity-based single-cell genomes from oceanic crustal fluid captures similar information to metagenomic and metatranscriptomic surveys with orders of magnitude less sampling.</title>
        <authorList>
            <person name="D'Angelo T.S."/>
            <person name="Orcutt B.N."/>
        </authorList>
    </citation>
    <scope>NUCLEOTIDE SEQUENCE [LARGE SCALE GENOMIC DNA]</scope>
    <source>
        <strain evidence="8">AH-315-J10</strain>
    </source>
</reference>
<dbReference type="InterPro" id="IPR005825">
    <property type="entry name" value="Ribosomal_uL24_CS"/>
</dbReference>
<dbReference type="InterPro" id="IPR003256">
    <property type="entry name" value="Ribosomal_uL24"/>
</dbReference>
<evidence type="ECO:0000256" key="5">
    <source>
        <dbReference type="HAMAP-Rule" id="MF_01326"/>
    </source>
</evidence>
<keyword evidence="3 5" id="KW-0687">Ribonucleoprotein</keyword>
<dbReference type="NCBIfam" id="TIGR01079">
    <property type="entry name" value="rplX_bact"/>
    <property type="match status" value="1"/>
</dbReference>
<organism evidence="8 9">
    <name type="scientific">Acidimicrobium ferrooxidans</name>
    <dbReference type="NCBI Taxonomy" id="53635"/>
    <lineage>
        <taxon>Bacteria</taxon>
        <taxon>Bacillati</taxon>
        <taxon>Actinomycetota</taxon>
        <taxon>Acidimicrobiia</taxon>
        <taxon>Acidimicrobiales</taxon>
        <taxon>Acidimicrobiaceae</taxon>
        <taxon>Acidimicrobium</taxon>
    </lineage>
</organism>
<keyword evidence="2 5" id="KW-0689">Ribosomal protein</keyword>
<evidence type="ECO:0000256" key="3">
    <source>
        <dbReference type="ARBA" id="ARBA00023274"/>
    </source>
</evidence>
<gene>
    <name evidence="5 8" type="primary">rplX</name>
    <name evidence="8" type="ORF">JYT35_00720</name>
</gene>
<dbReference type="Proteomes" id="UP000724964">
    <property type="component" value="Unassembled WGS sequence"/>
</dbReference>
<dbReference type="InterPro" id="IPR014722">
    <property type="entry name" value="Rib_uL2_dom2"/>
</dbReference>